<evidence type="ECO:0000259" key="2">
    <source>
        <dbReference type="PROSITE" id="PS50405"/>
    </source>
</evidence>
<dbReference type="SUPFAM" id="SSF52833">
    <property type="entry name" value="Thioredoxin-like"/>
    <property type="match status" value="1"/>
</dbReference>
<dbReference type="RefSeq" id="WP_304994745.1">
    <property type="nucleotide sequence ID" value="NZ_CP101717.1"/>
</dbReference>
<feature type="domain" description="GST N-terminal" evidence="1">
    <location>
        <begin position="17"/>
        <end position="104"/>
    </location>
</feature>
<gene>
    <name evidence="3" type="ORF">NFC81_12150</name>
</gene>
<dbReference type="PROSITE" id="PS50405">
    <property type="entry name" value="GST_CTER"/>
    <property type="match status" value="1"/>
</dbReference>
<dbReference type="PROSITE" id="PS50404">
    <property type="entry name" value="GST_NTER"/>
    <property type="match status" value="1"/>
</dbReference>
<dbReference type="Pfam" id="PF00043">
    <property type="entry name" value="GST_C"/>
    <property type="match status" value="1"/>
</dbReference>
<dbReference type="SFLD" id="SFLDS00019">
    <property type="entry name" value="Glutathione_Transferase_(cytos"/>
    <property type="match status" value="1"/>
</dbReference>
<dbReference type="InterPro" id="IPR036249">
    <property type="entry name" value="Thioredoxin-like_sf"/>
</dbReference>
<proteinExistence type="predicted"/>
<dbReference type="InterPro" id="IPR004046">
    <property type="entry name" value="GST_C"/>
</dbReference>
<protein>
    <submittedName>
        <fullName evidence="3">Glutathione binding-like protein</fullName>
    </submittedName>
</protein>
<dbReference type="InterPro" id="IPR004045">
    <property type="entry name" value="Glutathione_S-Trfase_N"/>
</dbReference>
<sequence>MSATWFPNTTQWPVKHPERLQLYTMATPNGLKVSIALEEMGIPYEAHLVNIMENTQFDPDYLKLSPNGKIPTILDPNGPEGEPIAMMESGAILLYLAEKSGQLLPTDRRGELAVRQWLFFQMAHIGPMFGQFGHFYKYAADKTSDAYAVTRYTNEAKRLLKVLDDRLAVSPWLAGDEYSIADIATFPWVAGLTWYDGLAVLEFDSFKHVKAWLDRCEARPATQRGRQVGLFDH</sequence>
<accession>A0AB38YDR1</accession>
<dbReference type="InterPro" id="IPR036282">
    <property type="entry name" value="Glutathione-S-Trfase_C_sf"/>
</dbReference>
<dbReference type="EMBL" id="CP101717">
    <property type="protein sequence ID" value="WLD57458.1"/>
    <property type="molecule type" value="Genomic_DNA"/>
</dbReference>
<dbReference type="Gene3D" id="1.20.1050.10">
    <property type="match status" value="1"/>
</dbReference>
<dbReference type="InterPro" id="IPR010987">
    <property type="entry name" value="Glutathione-S-Trfase_C-like"/>
</dbReference>
<evidence type="ECO:0000313" key="3">
    <source>
        <dbReference type="EMBL" id="WLD57458.1"/>
    </source>
</evidence>
<evidence type="ECO:0000259" key="1">
    <source>
        <dbReference type="PROSITE" id="PS50404"/>
    </source>
</evidence>
<dbReference type="PANTHER" id="PTHR44051:SF8">
    <property type="entry name" value="GLUTATHIONE S-TRANSFERASE GSTA"/>
    <property type="match status" value="1"/>
</dbReference>
<dbReference type="InterPro" id="IPR040079">
    <property type="entry name" value="Glutathione_S-Trfase"/>
</dbReference>
<dbReference type="SFLD" id="SFLDG00358">
    <property type="entry name" value="Main_(cytGST)"/>
    <property type="match status" value="1"/>
</dbReference>
<dbReference type="SUPFAM" id="SSF47616">
    <property type="entry name" value="GST C-terminal domain-like"/>
    <property type="match status" value="1"/>
</dbReference>
<dbReference type="SFLD" id="SFLDG01151">
    <property type="entry name" value="Main.2:_Nu-like"/>
    <property type="match status" value="1"/>
</dbReference>
<dbReference type="Gene3D" id="3.40.30.10">
    <property type="entry name" value="Glutaredoxin"/>
    <property type="match status" value="1"/>
</dbReference>
<dbReference type="CDD" id="cd03048">
    <property type="entry name" value="GST_N_Ure2p_like"/>
    <property type="match status" value="1"/>
</dbReference>
<dbReference type="Pfam" id="PF13409">
    <property type="entry name" value="GST_N_2"/>
    <property type="match status" value="1"/>
</dbReference>
<name>A0AB38YDR1_9GAMM</name>
<organism evidence="3">
    <name type="scientific">Salinispirillum sp. LH 10-3-1</name>
    <dbReference type="NCBI Taxonomy" id="2952525"/>
    <lineage>
        <taxon>Bacteria</taxon>
        <taxon>Pseudomonadati</taxon>
        <taxon>Pseudomonadota</taxon>
        <taxon>Gammaproteobacteria</taxon>
        <taxon>Oceanospirillales</taxon>
        <taxon>Saccharospirillaceae</taxon>
        <taxon>Salinispirillum</taxon>
    </lineage>
</organism>
<dbReference type="AlphaFoldDB" id="A0AB38YDR1"/>
<reference evidence="3" key="1">
    <citation type="submission" date="2022-07" db="EMBL/GenBank/DDBJ databases">
        <title>Complete genome sequence of Salinispirillum sp. LH10-3-1 capable of multiple carbohydrate inversion isolated from a soda lake.</title>
        <authorList>
            <person name="Liu J."/>
            <person name="Zhai Y."/>
            <person name="Zhang H."/>
            <person name="Yang H."/>
            <person name="Qu J."/>
            <person name="Li J."/>
        </authorList>
    </citation>
    <scope>NUCLEOTIDE SEQUENCE</scope>
    <source>
        <strain evidence="3">LH 10-3-1</strain>
    </source>
</reference>
<feature type="domain" description="GST C-terminal" evidence="2">
    <location>
        <begin position="107"/>
        <end position="233"/>
    </location>
</feature>
<dbReference type="PANTHER" id="PTHR44051">
    <property type="entry name" value="GLUTATHIONE S-TRANSFERASE-RELATED"/>
    <property type="match status" value="1"/>
</dbReference>